<sequence length="300" mass="33682">MYEKWLRSFHAVAKHHGFTAGAHQLGVSQPTVTEQVRALETHFRVELFHRRGRRVELSSAGRTLYQITQDVFAVNDEALRFLHAARDLKVGRLSVGTVGPAVTMELVQRFATRLPGVEVTVDVGSAELVTESLDGFSSDVAVLARRLPESRYRSVLVGQFDVMAFANDEHPWARRRAVYVKDFSGQRVVFREPSSATQQVVDQALGEAGVSPGHILRVTGREGVREAVLRGLGVGVVCIVDYVPDSRLHMIRIDGASMTIPFFATCVAQRQNRPLIRRFMEVAEDIQAEWRQALRPRRKR</sequence>
<dbReference type="InterPro" id="IPR036390">
    <property type="entry name" value="WH_DNA-bd_sf"/>
</dbReference>
<organism evidence="6 7">
    <name type="scientific">Hypericibacter terrae</name>
    <dbReference type="NCBI Taxonomy" id="2602015"/>
    <lineage>
        <taxon>Bacteria</taxon>
        <taxon>Pseudomonadati</taxon>
        <taxon>Pseudomonadota</taxon>
        <taxon>Alphaproteobacteria</taxon>
        <taxon>Rhodospirillales</taxon>
        <taxon>Dongiaceae</taxon>
        <taxon>Hypericibacter</taxon>
    </lineage>
</organism>
<evidence type="ECO:0000313" key="7">
    <source>
        <dbReference type="Proteomes" id="UP000326202"/>
    </source>
</evidence>
<dbReference type="Gene3D" id="1.10.10.10">
    <property type="entry name" value="Winged helix-like DNA-binding domain superfamily/Winged helix DNA-binding domain"/>
    <property type="match status" value="1"/>
</dbReference>
<dbReference type="PANTHER" id="PTHR30126:SF94">
    <property type="entry name" value="LYSR FAMILY TRANSCRIPTIONAL REGULATOR"/>
    <property type="match status" value="1"/>
</dbReference>
<dbReference type="SUPFAM" id="SSF46785">
    <property type="entry name" value="Winged helix' DNA-binding domain"/>
    <property type="match status" value="1"/>
</dbReference>
<evidence type="ECO:0000313" key="6">
    <source>
        <dbReference type="EMBL" id="QEX16522.1"/>
    </source>
</evidence>
<dbReference type="SUPFAM" id="SSF53850">
    <property type="entry name" value="Periplasmic binding protein-like II"/>
    <property type="match status" value="1"/>
</dbReference>
<evidence type="ECO:0000256" key="3">
    <source>
        <dbReference type="ARBA" id="ARBA00023125"/>
    </source>
</evidence>
<dbReference type="OrthoDB" id="9808620at2"/>
<dbReference type="RefSeq" id="WP_151176871.1">
    <property type="nucleotide sequence ID" value="NZ_CP042906.1"/>
</dbReference>
<keyword evidence="2" id="KW-0805">Transcription regulation</keyword>
<keyword evidence="7" id="KW-1185">Reference proteome</keyword>
<accession>A0A5J6MGD0</accession>
<dbReference type="InterPro" id="IPR005119">
    <property type="entry name" value="LysR_subst-bd"/>
</dbReference>
<comment type="similarity">
    <text evidence="1">Belongs to the LysR transcriptional regulatory family.</text>
</comment>
<dbReference type="GO" id="GO:0003700">
    <property type="term" value="F:DNA-binding transcription factor activity"/>
    <property type="evidence" value="ECO:0007669"/>
    <property type="project" value="InterPro"/>
</dbReference>
<dbReference type="CDD" id="cd05466">
    <property type="entry name" value="PBP2_LTTR_substrate"/>
    <property type="match status" value="1"/>
</dbReference>
<dbReference type="Pfam" id="PF00126">
    <property type="entry name" value="HTH_1"/>
    <property type="match status" value="1"/>
</dbReference>
<dbReference type="AlphaFoldDB" id="A0A5J6MGD0"/>
<dbReference type="PROSITE" id="PS50931">
    <property type="entry name" value="HTH_LYSR"/>
    <property type="match status" value="1"/>
</dbReference>
<proteinExistence type="inferred from homology"/>
<keyword evidence="4" id="KW-0804">Transcription</keyword>
<dbReference type="InterPro" id="IPR036388">
    <property type="entry name" value="WH-like_DNA-bd_sf"/>
</dbReference>
<dbReference type="PANTHER" id="PTHR30126">
    <property type="entry name" value="HTH-TYPE TRANSCRIPTIONAL REGULATOR"/>
    <property type="match status" value="1"/>
</dbReference>
<evidence type="ECO:0000256" key="1">
    <source>
        <dbReference type="ARBA" id="ARBA00009437"/>
    </source>
</evidence>
<dbReference type="KEGG" id="htq:FRZ44_18170"/>
<dbReference type="Pfam" id="PF03466">
    <property type="entry name" value="LysR_substrate"/>
    <property type="match status" value="1"/>
</dbReference>
<keyword evidence="3" id="KW-0238">DNA-binding</keyword>
<dbReference type="InterPro" id="IPR000847">
    <property type="entry name" value="LysR_HTH_N"/>
</dbReference>
<dbReference type="PRINTS" id="PR00039">
    <property type="entry name" value="HTHLYSR"/>
</dbReference>
<evidence type="ECO:0000256" key="2">
    <source>
        <dbReference type="ARBA" id="ARBA00023015"/>
    </source>
</evidence>
<evidence type="ECO:0000259" key="5">
    <source>
        <dbReference type="PROSITE" id="PS50931"/>
    </source>
</evidence>
<dbReference type="GO" id="GO:0000976">
    <property type="term" value="F:transcription cis-regulatory region binding"/>
    <property type="evidence" value="ECO:0007669"/>
    <property type="project" value="TreeGrafter"/>
</dbReference>
<feature type="domain" description="HTH lysR-type" evidence="5">
    <location>
        <begin position="1"/>
        <end position="58"/>
    </location>
</feature>
<gene>
    <name evidence="6" type="ORF">FRZ44_18170</name>
</gene>
<reference evidence="6 7" key="1">
    <citation type="submission" date="2019-08" db="EMBL/GenBank/DDBJ databases">
        <title>Hyperibacter terrae gen. nov., sp. nov. and Hyperibacter viscosus sp. nov., two new members in the family Rhodospirillaceae isolated from the rhizosphere of Hypericum perforatum.</title>
        <authorList>
            <person name="Noviana Z."/>
        </authorList>
    </citation>
    <scope>NUCLEOTIDE SEQUENCE [LARGE SCALE GENOMIC DNA]</scope>
    <source>
        <strain evidence="6 7">R5913</strain>
    </source>
</reference>
<name>A0A5J6MGD0_9PROT</name>
<dbReference type="Proteomes" id="UP000326202">
    <property type="component" value="Chromosome"/>
</dbReference>
<dbReference type="Gene3D" id="3.40.190.290">
    <property type="match status" value="1"/>
</dbReference>
<evidence type="ECO:0000256" key="4">
    <source>
        <dbReference type="ARBA" id="ARBA00023163"/>
    </source>
</evidence>
<protein>
    <submittedName>
        <fullName evidence="6">Transcriptional regulator</fullName>
    </submittedName>
</protein>
<dbReference type="EMBL" id="CP042906">
    <property type="protein sequence ID" value="QEX16522.1"/>
    <property type="molecule type" value="Genomic_DNA"/>
</dbReference>